<gene>
    <name evidence="5" type="ordered locus">Pedsa_0869</name>
</gene>
<dbReference type="InterPro" id="IPR023347">
    <property type="entry name" value="Lysozyme_dom_sf"/>
</dbReference>
<dbReference type="GO" id="GO:0042742">
    <property type="term" value="P:defense response to bacterium"/>
    <property type="evidence" value="ECO:0007669"/>
    <property type="project" value="UniProtKB-KW"/>
</dbReference>
<dbReference type="PANTHER" id="PTHR38107">
    <property type="match status" value="1"/>
</dbReference>
<evidence type="ECO:0000256" key="4">
    <source>
        <dbReference type="RuleBase" id="RU003788"/>
    </source>
</evidence>
<accession>F0S9T5</accession>
<dbReference type="InterPro" id="IPR051018">
    <property type="entry name" value="Bacteriophage_GH24"/>
</dbReference>
<dbReference type="Pfam" id="PF00959">
    <property type="entry name" value="Phage_lysozyme"/>
    <property type="match status" value="1"/>
</dbReference>
<dbReference type="Proteomes" id="UP000000310">
    <property type="component" value="Chromosome"/>
</dbReference>
<keyword evidence="4" id="KW-0326">Glycosidase</keyword>
<proteinExistence type="inferred from homology"/>
<keyword evidence="6" id="KW-1185">Reference proteome</keyword>
<dbReference type="GO" id="GO:0003796">
    <property type="term" value="F:lysozyme activity"/>
    <property type="evidence" value="ECO:0007669"/>
    <property type="project" value="UniProtKB-EC"/>
</dbReference>
<evidence type="ECO:0000256" key="1">
    <source>
        <dbReference type="ARBA" id="ARBA00022529"/>
    </source>
</evidence>
<dbReference type="EMBL" id="CP002545">
    <property type="protein sequence ID" value="ADY51441.1"/>
    <property type="molecule type" value="Genomic_DNA"/>
</dbReference>
<evidence type="ECO:0000313" key="5">
    <source>
        <dbReference type="EMBL" id="ADY51441.1"/>
    </source>
</evidence>
<dbReference type="EC" id="3.2.1.17" evidence="4"/>
<dbReference type="RefSeq" id="WP_013631941.1">
    <property type="nucleotide sequence ID" value="NC_015177.1"/>
</dbReference>
<dbReference type="GO" id="GO:0031640">
    <property type="term" value="P:killing of cells of another organism"/>
    <property type="evidence" value="ECO:0007669"/>
    <property type="project" value="UniProtKB-KW"/>
</dbReference>
<dbReference type="Gene3D" id="1.10.530.40">
    <property type="match status" value="1"/>
</dbReference>
<dbReference type="InterPro" id="IPR033907">
    <property type="entry name" value="Endolysin_autolysin"/>
</dbReference>
<keyword evidence="1 4" id="KW-0929">Antimicrobial</keyword>
<dbReference type="InterPro" id="IPR023346">
    <property type="entry name" value="Lysozyme-like_dom_sf"/>
</dbReference>
<evidence type="ECO:0000256" key="2">
    <source>
        <dbReference type="ARBA" id="ARBA00022638"/>
    </source>
</evidence>
<keyword evidence="4 5" id="KW-0378">Hydrolase</keyword>
<dbReference type="OrthoDB" id="5327667at2"/>
<reference evidence="5 6" key="1">
    <citation type="journal article" date="2011" name="Stand. Genomic Sci.">
        <title>Complete genome sequence of the gliding, heparinolytic Pedobacter saltans type strain (113).</title>
        <authorList>
            <person name="Liolios K."/>
            <person name="Sikorski J."/>
            <person name="Lu M."/>
            <person name="Nolan M."/>
            <person name="Lapidus A."/>
            <person name="Lucas S."/>
            <person name="Hammon N."/>
            <person name="Deshpande S."/>
            <person name="Cheng J.F."/>
            <person name="Tapia R."/>
            <person name="Han C."/>
            <person name="Goodwin L."/>
            <person name="Pitluck S."/>
            <person name="Huntemann M."/>
            <person name="Ivanova N."/>
            <person name="Pagani I."/>
            <person name="Mavromatis K."/>
            <person name="Ovchinikova G."/>
            <person name="Pati A."/>
            <person name="Chen A."/>
            <person name="Palaniappan K."/>
            <person name="Land M."/>
            <person name="Hauser L."/>
            <person name="Brambilla E.M."/>
            <person name="Kotsyurbenko O."/>
            <person name="Rohde M."/>
            <person name="Tindall B.J."/>
            <person name="Abt B."/>
            <person name="Goker M."/>
            <person name="Detter J.C."/>
            <person name="Woyke T."/>
            <person name="Bristow J."/>
            <person name="Eisen J.A."/>
            <person name="Markowitz V."/>
            <person name="Hugenholtz P."/>
            <person name="Klenk H.P."/>
            <person name="Kyrpides N.C."/>
        </authorList>
    </citation>
    <scope>NUCLEOTIDE SEQUENCE [LARGE SCALE GENOMIC DNA]</scope>
    <source>
        <strain evidence="6">ATCC 51119 / DSM 12145 / JCM 21818 / LMG 10337 / NBRC 100064 / NCIMB 13643</strain>
    </source>
</reference>
<dbReference type="InterPro" id="IPR002196">
    <property type="entry name" value="Glyco_hydro_24"/>
</dbReference>
<dbReference type="CDD" id="cd00737">
    <property type="entry name" value="lyz_endolysin_autolysin"/>
    <property type="match status" value="1"/>
</dbReference>
<sequence>MKASESLKEQIKKEEGFAAKAYKDGFVNGKQMYSIGYGHQIQSNESHLLTATITKAQADTLFDKDLIQYENAVNKATRPLNQNQFDALLSFAYNAGVGAVAKILETWNATGDRVKTTDRMKLYNKWTVGGQLVENASLVARRLRETALFLSDAIVSGTKKKSSNCNCPNCGVSIDLVLSN</sequence>
<dbReference type="HOGENOM" id="CLU_091641_3_3_10"/>
<dbReference type="AlphaFoldDB" id="F0S9T5"/>
<dbReference type="GO" id="GO:0009253">
    <property type="term" value="P:peptidoglycan catabolic process"/>
    <property type="evidence" value="ECO:0007669"/>
    <property type="project" value="InterPro"/>
</dbReference>
<keyword evidence="3" id="KW-1035">Host cytoplasm</keyword>
<evidence type="ECO:0000256" key="3">
    <source>
        <dbReference type="ARBA" id="ARBA00023200"/>
    </source>
</evidence>
<dbReference type="GO" id="GO:0016998">
    <property type="term" value="P:cell wall macromolecule catabolic process"/>
    <property type="evidence" value="ECO:0007669"/>
    <property type="project" value="InterPro"/>
</dbReference>
<reference evidence="6" key="2">
    <citation type="submission" date="2011-02" db="EMBL/GenBank/DDBJ databases">
        <title>The complete genome of Pedobacter saltans DSM 12145.</title>
        <authorList>
            <consortium name="US DOE Joint Genome Institute (JGI-PGF)"/>
            <person name="Lucas S."/>
            <person name="Copeland A."/>
            <person name="Lapidus A."/>
            <person name="Bruce D."/>
            <person name="Goodwin L."/>
            <person name="Pitluck S."/>
            <person name="Kyrpides N."/>
            <person name="Mavromatis K."/>
            <person name="Pagani I."/>
            <person name="Ivanova N."/>
            <person name="Ovchinnikova G."/>
            <person name="Lu M."/>
            <person name="Detter J.C."/>
            <person name="Han C."/>
            <person name="Land M."/>
            <person name="Hauser L."/>
            <person name="Markowitz V."/>
            <person name="Cheng J.-F."/>
            <person name="Hugenholtz P."/>
            <person name="Woyke T."/>
            <person name="Wu D."/>
            <person name="Tindall B."/>
            <person name="Pomrenke H.G."/>
            <person name="Brambilla E."/>
            <person name="Klenk H.-P."/>
            <person name="Eisen J.A."/>
        </authorList>
    </citation>
    <scope>NUCLEOTIDE SEQUENCE [LARGE SCALE GENOMIC DNA]</scope>
    <source>
        <strain evidence="6">ATCC 51119 / DSM 12145 / JCM 21818 / LMG 10337 / NBRC 100064 / NCIMB 13643</strain>
    </source>
</reference>
<comment type="catalytic activity">
    <reaction evidence="4">
        <text>Hydrolysis of (1-&gt;4)-beta-linkages between N-acetylmuramic acid and N-acetyl-D-glucosamine residues in a peptidoglycan and between N-acetyl-D-glucosamine residues in chitodextrins.</text>
        <dbReference type="EC" id="3.2.1.17"/>
    </reaction>
</comment>
<name>F0S9T5_PSESL</name>
<protein>
    <recommendedName>
        <fullName evidence="4">Lysozyme</fullName>
        <ecNumber evidence="4">3.2.1.17</ecNumber>
    </recommendedName>
</protein>
<dbReference type="SUPFAM" id="SSF53955">
    <property type="entry name" value="Lysozyme-like"/>
    <property type="match status" value="1"/>
</dbReference>
<dbReference type="PANTHER" id="PTHR38107:SF3">
    <property type="entry name" value="LYSOZYME RRRD-RELATED"/>
    <property type="match status" value="1"/>
</dbReference>
<organism evidence="5 6">
    <name type="scientific">Pseudopedobacter saltans (strain ATCC 51119 / DSM 12145 / JCM 21818 / CCUG 39354 / LMG 10337 / NBRC 100064 / NCIMB 13643)</name>
    <name type="common">Pedobacter saltans</name>
    <dbReference type="NCBI Taxonomy" id="762903"/>
    <lineage>
        <taxon>Bacteria</taxon>
        <taxon>Pseudomonadati</taxon>
        <taxon>Bacteroidota</taxon>
        <taxon>Sphingobacteriia</taxon>
        <taxon>Sphingobacteriales</taxon>
        <taxon>Sphingobacteriaceae</taxon>
        <taxon>Pseudopedobacter</taxon>
    </lineage>
</organism>
<dbReference type="STRING" id="762903.Pedsa_0869"/>
<comment type="similarity">
    <text evidence="4">Belongs to the glycosyl hydrolase 24 family.</text>
</comment>
<dbReference type="eggNOG" id="COG3772">
    <property type="taxonomic scope" value="Bacteria"/>
</dbReference>
<dbReference type="KEGG" id="psn:Pedsa_0869"/>
<evidence type="ECO:0000313" key="6">
    <source>
        <dbReference type="Proteomes" id="UP000000310"/>
    </source>
</evidence>
<keyword evidence="2 4" id="KW-0081">Bacteriolytic enzyme</keyword>